<dbReference type="EMBL" id="JALN02000001">
    <property type="protein sequence ID" value="KDE97944.1"/>
    <property type="molecule type" value="Genomic_DNA"/>
</dbReference>
<dbReference type="eggNOG" id="COG1239">
    <property type="taxonomic scope" value="Bacteria"/>
</dbReference>
<comment type="caution">
    <text evidence="4">The sequence shown here is derived from an EMBL/GenBank/DDBJ whole genome shotgun (WGS) entry which is preliminary data.</text>
</comment>
<keyword evidence="5" id="KW-1185">Reference proteome</keyword>
<dbReference type="eggNOG" id="COG1240">
    <property type="taxonomic scope" value="Bacteria"/>
</dbReference>
<dbReference type="SUPFAM" id="SSF53300">
    <property type="entry name" value="vWA-like"/>
    <property type="match status" value="1"/>
</dbReference>
<comment type="similarity">
    <text evidence="1">Belongs to the Mg-chelatase subunits D/I family.</text>
</comment>
<dbReference type="Gene3D" id="3.40.50.410">
    <property type="entry name" value="von Willebrand factor, type A domain"/>
    <property type="match status" value="1"/>
</dbReference>
<dbReference type="Gene3D" id="1.10.8.80">
    <property type="entry name" value="Magnesium chelatase subunit I, C-Terminal domain"/>
    <property type="match status" value="1"/>
</dbReference>
<sequence>MSAPAFPFSAIVGHDQLRLALILCSVRPEIGGVLIRGEKGTAKSTAVRALAAVLTEVDAGARLVELPIGATEDRVVGSLDLQKVLRDGEHAFSPGLLARAHGGVLYVDEVNLLHDHLVDIMLDAAAMGRVHIERDGISHSHESRFVLIGTMNPEEGELRPQLLDRFGLTVDVHASRDVAVRSEVIRQRLAYEADPAGFAALHAGQDSELAARIAAARARVAAVVLPDAELNRIAALCAAFDVDGMRADLVVARTAVAHAAWRGAEVVEQQDIRVAAELALPHRRRRDPFDDPGLDPAQLDEALAAADPESGPEPEPEPDPPGGGEPSDGSPQSSAPQGTSSSAPRPAAPPSATFRTRALTVPGVGEGNPGRRSRARNRSGAVVGATDAPEQGHGLHLFATVLTAAGNRRLRPQPEDIRRAIRVGREGNLVIFVVDASGSMAARDRMSAVSGAALSLLRDAYQRRDKVAVITFRQDGARELLPPTTSAHIASRRLTRFDTGGTTPLAQGLLAARDVVVRERVRDRTRRPLVVVLTDGRATGGPDPLGRSRSAARRLVAEGAAAVVVDCETSYVRLGLAADLAENLEAPLLQLEQLRADYLAQAVRRAA</sequence>
<dbReference type="PANTHER" id="PTHR35023:SF1">
    <property type="entry name" value="MG-PROTOPORPHYRIN IX CHELATASE"/>
    <property type="match status" value="1"/>
</dbReference>
<proteinExistence type="inferred from homology"/>
<evidence type="ECO:0000256" key="1">
    <source>
        <dbReference type="ARBA" id="ARBA00005799"/>
    </source>
</evidence>
<accession>A0A064CBF0</accession>
<dbReference type="CDD" id="cd00009">
    <property type="entry name" value="AAA"/>
    <property type="match status" value="1"/>
</dbReference>
<dbReference type="SMART" id="SM00382">
    <property type="entry name" value="AAA"/>
    <property type="match status" value="1"/>
</dbReference>
<dbReference type="Pfam" id="PF17863">
    <property type="entry name" value="AAA_lid_2"/>
    <property type="match status" value="1"/>
</dbReference>
<evidence type="ECO:0000313" key="5">
    <source>
        <dbReference type="Proteomes" id="UP000022835"/>
    </source>
</evidence>
<evidence type="ECO:0000256" key="2">
    <source>
        <dbReference type="SAM" id="MobiDB-lite"/>
    </source>
</evidence>
<protein>
    <recommendedName>
        <fullName evidence="3">VWFA domain-containing protein</fullName>
    </recommendedName>
</protein>
<dbReference type="InterPro" id="IPR002035">
    <property type="entry name" value="VWF_A"/>
</dbReference>
<evidence type="ECO:0000259" key="3">
    <source>
        <dbReference type="PROSITE" id="PS50234"/>
    </source>
</evidence>
<dbReference type="Pfam" id="PF07728">
    <property type="entry name" value="AAA_5"/>
    <property type="match status" value="1"/>
</dbReference>
<dbReference type="Proteomes" id="UP000022835">
    <property type="component" value="Unassembled WGS sequence"/>
</dbReference>
<dbReference type="OrthoDB" id="9775079at2"/>
<name>A0A064CBF0_9MYCO</name>
<dbReference type="InterPro" id="IPR052989">
    <property type="entry name" value="Mg-chelatase_DI-like"/>
</dbReference>
<dbReference type="InterPro" id="IPR011704">
    <property type="entry name" value="ATPase_dyneun-rel_AAA"/>
</dbReference>
<dbReference type="Pfam" id="PF13519">
    <property type="entry name" value="VWA_2"/>
    <property type="match status" value="1"/>
</dbReference>
<dbReference type="InterPro" id="IPR027417">
    <property type="entry name" value="P-loop_NTPase"/>
</dbReference>
<reference evidence="4" key="1">
    <citation type="submission" date="2014-05" db="EMBL/GenBank/DDBJ databases">
        <title>Genome sequence of Mycobacterium aromaticivorans strain JS19b1T (= DSM 45407T).</title>
        <authorList>
            <person name="Kwak Y."/>
            <person name="Park G.-S."/>
            <person name="Li Q.X."/>
            <person name="Lee S.-E."/>
            <person name="Shin J.-H."/>
        </authorList>
    </citation>
    <scope>NUCLEOTIDE SEQUENCE [LARGE SCALE GENOMIC DNA]</scope>
    <source>
        <strain evidence="4">JS19b1</strain>
    </source>
</reference>
<dbReference type="STRING" id="1440774.Y900_003055"/>
<dbReference type="CDD" id="cd01451">
    <property type="entry name" value="vWA_Magnesium_chelatase"/>
    <property type="match status" value="1"/>
</dbReference>
<dbReference type="AlphaFoldDB" id="A0A064CBF0"/>
<dbReference type="InterPro" id="IPR041628">
    <property type="entry name" value="ChlI/MoxR_AAA_lid"/>
</dbReference>
<feature type="region of interest" description="Disordered" evidence="2">
    <location>
        <begin position="305"/>
        <end position="388"/>
    </location>
</feature>
<feature type="domain" description="VWFA" evidence="3">
    <location>
        <begin position="429"/>
        <end position="565"/>
    </location>
</feature>
<dbReference type="SUPFAM" id="SSF52540">
    <property type="entry name" value="P-loop containing nucleoside triphosphate hydrolases"/>
    <property type="match status" value="1"/>
</dbReference>
<dbReference type="Gene3D" id="3.40.50.300">
    <property type="entry name" value="P-loop containing nucleotide triphosphate hydrolases"/>
    <property type="match status" value="1"/>
</dbReference>
<dbReference type="PROSITE" id="PS50234">
    <property type="entry name" value="VWFA"/>
    <property type="match status" value="1"/>
</dbReference>
<dbReference type="RefSeq" id="WP_081844972.1">
    <property type="nucleotide sequence ID" value="NZ_JALN02000001.1"/>
</dbReference>
<dbReference type="InterPro" id="IPR041702">
    <property type="entry name" value="BchD/ChlD_VWA"/>
</dbReference>
<dbReference type="SMART" id="SM00327">
    <property type="entry name" value="VWA"/>
    <property type="match status" value="1"/>
</dbReference>
<evidence type="ECO:0000313" key="4">
    <source>
        <dbReference type="EMBL" id="KDE97944.1"/>
    </source>
</evidence>
<dbReference type="InterPro" id="IPR036465">
    <property type="entry name" value="vWFA_dom_sf"/>
</dbReference>
<feature type="compositionally biased region" description="Low complexity" evidence="2">
    <location>
        <begin position="339"/>
        <end position="358"/>
    </location>
</feature>
<dbReference type="GO" id="GO:0016887">
    <property type="term" value="F:ATP hydrolysis activity"/>
    <property type="evidence" value="ECO:0007669"/>
    <property type="project" value="InterPro"/>
</dbReference>
<organism evidence="4 5">
    <name type="scientific">Mycolicibacterium aromaticivorans JS19b1 = JCM 16368</name>
    <dbReference type="NCBI Taxonomy" id="1440774"/>
    <lineage>
        <taxon>Bacteria</taxon>
        <taxon>Bacillati</taxon>
        <taxon>Actinomycetota</taxon>
        <taxon>Actinomycetes</taxon>
        <taxon>Mycobacteriales</taxon>
        <taxon>Mycobacteriaceae</taxon>
        <taxon>Mycolicibacterium</taxon>
    </lineage>
</organism>
<dbReference type="PANTHER" id="PTHR35023">
    <property type="entry name" value="CHELATASE-RELATED"/>
    <property type="match status" value="1"/>
</dbReference>
<dbReference type="InterPro" id="IPR003593">
    <property type="entry name" value="AAA+_ATPase"/>
</dbReference>
<dbReference type="GO" id="GO:0005524">
    <property type="term" value="F:ATP binding"/>
    <property type="evidence" value="ECO:0007669"/>
    <property type="project" value="InterPro"/>
</dbReference>
<gene>
    <name evidence="4" type="ORF">Y900_003055</name>
</gene>